<feature type="compositionally biased region" description="Low complexity" evidence="1">
    <location>
        <begin position="110"/>
        <end position="126"/>
    </location>
</feature>
<reference evidence="2" key="2">
    <citation type="submission" date="2021-12" db="EMBL/GenBank/DDBJ databases">
        <title>Resequencing data analysis of finger millet.</title>
        <authorList>
            <person name="Hatakeyama M."/>
            <person name="Aluri S."/>
            <person name="Balachadran M.T."/>
            <person name="Sivarajan S.R."/>
            <person name="Poveda L."/>
            <person name="Shimizu-Inatsugi R."/>
            <person name="Schlapbach R."/>
            <person name="Sreeman S.M."/>
            <person name="Shimizu K.K."/>
        </authorList>
    </citation>
    <scope>NUCLEOTIDE SEQUENCE</scope>
</reference>
<keyword evidence="3" id="KW-1185">Reference proteome</keyword>
<evidence type="ECO:0000313" key="2">
    <source>
        <dbReference type="EMBL" id="GJN27642.1"/>
    </source>
</evidence>
<evidence type="ECO:0000256" key="1">
    <source>
        <dbReference type="SAM" id="MobiDB-lite"/>
    </source>
</evidence>
<sequence>MGTPKEGLPAPLCADRLRFEGSPSGSDQKEEERGRSWLGKRRVRLTSPLTPAAGTRSGVEAWAVQPLAKRSGCKEADGEAEQAMAEERSRHREQVDWEAEQAAATHSGCEQAVGEPEQAGAEEAAGSRGGGGRGECGWVWVPVRRGAIGKEGIN</sequence>
<feature type="compositionally biased region" description="Basic and acidic residues" evidence="1">
    <location>
        <begin position="85"/>
        <end position="95"/>
    </location>
</feature>
<protein>
    <submittedName>
        <fullName evidence="2">Uncharacterized protein</fullName>
    </submittedName>
</protein>
<dbReference type="EMBL" id="BQKI01000079">
    <property type="protein sequence ID" value="GJN27642.1"/>
    <property type="molecule type" value="Genomic_DNA"/>
</dbReference>
<feature type="region of interest" description="Disordered" evidence="1">
    <location>
        <begin position="69"/>
        <end position="136"/>
    </location>
</feature>
<organism evidence="2 3">
    <name type="scientific">Eleusine coracana subsp. coracana</name>
    <dbReference type="NCBI Taxonomy" id="191504"/>
    <lineage>
        <taxon>Eukaryota</taxon>
        <taxon>Viridiplantae</taxon>
        <taxon>Streptophyta</taxon>
        <taxon>Embryophyta</taxon>
        <taxon>Tracheophyta</taxon>
        <taxon>Spermatophyta</taxon>
        <taxon>Magnoliopsida</taxon>
        <taxon>Liliopsida</taxon>
        <taxon>Poales</taxon>
        <taxon>Poaceae</taxon>
        <taxon>PACMAD clade</taxon>
        <taxon>Chloridoideae</taxon>
        <taxon>Cynodonteae</taxon>
        <taxon>Eleusininae</taxon>
        <taxon>Eleusine</taxon>
    </lineage>
</organism>
<name>A0AAV5EYM3_ELECO</name>
<evidence type="ECO:0000313" key="3">
    <source>
        <dbReference type="Proteomes" id="UP001054889"/>
    </source>
</evidence>
<dbReference type="AlphaFoldDB" id="A0AAV5EYM3"/>
<dbReference type="Proteomes" id="UP001054889">
    <property type="component" value="Unassembled WGS sequence"/>
</dbReference>
<gene>
    <name evidence="2" type="primary">gb15683</name>
    <name evidence="2" type="ORF">PR202_gb15683</name>
</gene>
<feature type="region of interest" description="Disordered" evidence="1">
    <location>
        <begin position="1"/>
        <end position="39"/>
    </location>
</feature>
<proteinExistence type="predicted"/>
<reference evidence="2" key="1">
    <citation type="journal article" date="2018" name="DNA Res.">
        <title>Multiple hybrid de novo genome assembly of finger millet, an orphan allotetraploid crop.</title>
        <authorList>
            <person name="Hatakeyama M."/>
            <person name="Aluri S."/>
            <person name="Balachadran M.T."/>
            <person name="Sivarajan S.R."/>
            <person name="Patrignani A."/>
            <person name="Gruter S."/>
            <person name="Poveda L."/>
            <person name="Shimizu-Inatsugi R."/>
            <person name="Baeten J."/>
            <person name="Francoijs K.J."/>
            <person name="Nataraja K.N."/>
            <person name="Reddy Y.A.N."/>
            <person name="Phadnis S."/>
            <person name="Ravikumar R.L."/>
            <person name="Schlapbach R."/>
            <person name="Sreeman S.M."/>
            <person name="Shimizu K.K."/>
        </authorList>
    </citation>
    <scope>NUCLEOTIDE SEQUENCE</scope>
</reference>
<comment type="caution">
    <text evidence="2">The sequence shown here is derived from an EMBL/GenBank/DDBJ whole genome shotgun (WGS) entry which is preliminary data.</text>
</comment>
<accession>A0AAV5EYM3</accession>